<keyword evidence="3" id="KW-1185">Reference proteome</keyword>
<evidence type="ECO:0000313" key="2">
    <source>
        <dbReference type="EMBL" id="EFP05814.1"/>
    </source>
</evidence>
<dbReference type="OrthoDB" id="5908872at2759"/>
<evidence type="ECO:0000313" key="3">
    <source>
        <dbReference type="Proteomes" id="UP000008281"/>
    </source>
</evidence>
<proteinExistence type="predicted"/>
<feature type="domain" description="F-box" evidence="1">
    <location>
        <begin position="2"/>
        <end position="49"/>
    </location>
</feature>
<dbReference type="Proteomes" id="UP000008281">
    <property type="component" value="Unassembled WGS sequence"/>
</dbReference>
<dbReference type="eggNOG" id="ENOG502R937">
    <property type="taxonomic scope" value="Eukaryota"/>
</dbReference>
<dbReference type="AlphaFoldDB" id="E3LNQ9"/>
<accession>E3LNQ9</accession>
<protein>
    <recommendedName>
        <fullName evidence="1">F-box domain-containing protein</fullName>
    </recommendedName>
</protein>
<dbReference type="PANTHER" id="PTHR21503">
    <property type="entry name" value="F-BOX-CONTAINING HYPOTHETICAL PROTEIN C.ELEGANS"/>
    <property type="match status" value="1"/>
</dbReference>
<dbReference type="InParanoid" id="E3LNQ9"/>
<dbReference type="HOGENOM" id="CLU_040220_0_1_1"/>
<gene>
    <name evidence="2" type="ORF">CRE_27149</name>
</gene>
<dbReference type="PROSITE" id="PS50181">
    <property type="entry name" value="FBOX"/>
    <property type="match status" value="1"/>
</dbReference>
<dbReference type="Pfam" id="PF00646">
    <property type="entry name" value="F-box"/>
    <property type="match status" value="1"/>
</dbReference>
<name>E3LNQ9_CAERE</name>
<organism evidence="3">
    <name type="scientific">Caenorhabditis remanei</name>
    <name type="common">Caenorhabditis vulgaris</name>
    <dbReference type="NCBI Taxonomy" id="31234"/>
    <lineage>
        <taxon>Eukaryota</taxon>
        <taxon>Metazoa</taxon>
        <taxon>Ecdysozoa</taxon>
        <taxon>Nematoda</taxon>
        <taxon>Chromadorea</taxon>
        <taxon>Rhabditida</taxon>
        <taxon>Rhabditina</taxon>
        <taxon>Rhabditomorpha</taxon>
        <taxon>Rhabditoidea</taxon>
        <taxon>Rhabditidae</taxon>
        <taxon>Peloderinae</taxon>
        <taxon>Caenorhabditis</taxon>
    </lineage>
</organism>
<dbReference type="PANTHER" id="PTHR21503:SF8">
    <property type="entry name" value="F-BOX ASSOCIATED DOMAIN-CONTAINING PROTEIN-RELATED"/>
    <property type="match status" value="1"/>
</dbReference>
<dbReference type="EMBL" id="DS268412">
    <property type="protein sequence ID" value="EFP05814.1"/>
    <property type="molecule type" value="Genomic_DNA"/>
</dbReference>
<dbReference type="InterPro" id="IPR001810">
    <property type="entry name" value="F-box_dom"/>
</dbReference>
<dbReference type="FunCoup" id="E3LNQ9">
    <property type="interactions" value="22"/>
</dbReference>
<evidence type="ECO:0000259" key="1">
    <source>
        <dbReference type="PROSITE" id="PS50181"/>
    </source>
</evidence>
<sequence>MVVKLLNFPYLIRKEIIKNMDFTSIVLLAECSTRMASVVYSLNYNVAELRYILSRKEFTVHVSTDGETFDAVVSFEFVKELLDDEDGFFTIQILDQMIKVRISRDIEGKCVMQVCRQSRKLIQRLIQEEFQTLFRRVPEFVINTPLRPILARNFSNCESVTMDGSTVKADDVEEILSQFPNLKNARLCWPTWLSVNADSKLLKLDSLVVEQCKTPLLRDLLRGFTGRHLILKNLHLEVFEVEEFIKGWTSNETFPNLETIQIFTSIYPFEWEEILDRIQTQTFDSSKRPAVYSISSQKFMDCPNNDFDCSNWVDIEREGDRKLASIGASSEVIRFFVWN</sequence>
<reference evidence="2" key="1">
    <citation type="submission" date="2007-07" db="EMBL/GenBank/DDBJ databases">
        <title>PCAP assembly of the Caenorhabditis remanei genome.</title>
        <authorList>
            <consortium name="The Caenorhabditis remanei Sequencing Consortium"/>
            <person name="Wilson R.K."/>
        </authorList>
    </citation>
    <scope>NUCLEOTIDE SEQUENCE [LARGE SCALE GENOMIC DNA]</scope>
    <source>
        <strain evidence="2">PB4641</strain>
    </source>
</reference>